<accession>A0A1G5Z8J0</accession>
<dbReference type="EMBL" id="FMXM01000015">
    <property type="protein sequence ID" value="SDA91188.1"/>
    <property type="molecule type" value="Genomic_DNA"/>
</dbReference>
<gene>
    <name evidence="1" type="ORF">SAMN02927914_04461</name>
</gene>
<sequence>MTIEEIERLAAWCASACIGEIEMSEAGFSLRLRMQPAVAETRVAAARAPVGETVFKCVRALGVGIFRLDHPTTGHPVAEPGQTVRKGETVGVLQVGPCLKAVLASADGVLGAALVEDGAVVGYGTPLYALA</sequence>
<reference evidence="1 2" key="1">
    <citation type="submission" date="2016-10" db="EMBL/GenBank/DDBJ databases">
        <authorList>
            <person name="de Groot N.N."/>
        </authorList>
    </citation>
    <scope>NUCLEOTIDE SEQUENCE [LARGE SCALE GENOMIC DNA]</scope>
    <source>
        <strain evidence="1 2">CGMCC 1.12097</strain>
    </source>
</reference>
<evidence type="ECO:0000313" key="1">
    <source>
        <dbReference type="EMBL" id="SDA91188.1"/>
    </source>
</evidence>
<proteinExistence type="predicted"/>
<dbReference type="AlphaFoldDB" id="A0A1G5Z8J0"/>
<dbReference type="OrthoDB" id="7282653at2"/>
<dbReference type="STRING" id="1165689.SAMN02927914_04461"/>
<name>A0A1G5Z8J0_9HYPH</name>
<organism evidence="1 2">
    <name type="scientific">Mesorhizobium qingshengii</name>
    <dbReference type="NCBI Taxonomy" id="1165689"/>
    <lineage>
        <taxon>Bacteria</taxon>
        <taxon>Pseudomonadati</taxon>
        <taxon>Pseudomonadota</taxon>
        <taxon>Alphaproteobacteria</taxon>
        <taxon>Hyphomicrobiales</taxon>
        <taxon>Phyllobacteriaceae</taxon>
        <taxon>Mesorhizobium</taxon>
    </lineage>
</organism>
<dbReference type="InterPro" id="IPR011053">
    <property type="entry name" value="Single_hybrid_motif"/>
</dbReference>
<dbReference type="Proteomes" id="UP000198588">
    <property type="component" value="Unassembled WGS sequence"/>
</dbReference>
<dbReference type="RefSeq" id="WP_091582256.1">
    <property type="nucleotide sequence ID" value="NZ_FMXM01000015.1"/>
</dbReference>
<dbReference type="Gene3D" id="2.40.50.100">
    <property type="match status" value="1"/>
</dbReference>
<protein>
    <submittedName>
        <fullName evidence="1">Acetyl-CoA carboxylase biotin carboxyl carrier protein</fullName>
    </submittedName>
</protein>
<evidence type="ECO:0000313" key="2">
    <source>
        <dbReference type="Proteomes" id="UP000198588"/>
    </source>
</evidence>
<dbReference type="SUPFAM" id="SSF51230">
    <property type="entry name" value="Single hybrid motif"/>
    <property type="match status" value="1"/>
</dbReference>